<evidence type="ECO:0000256" key="3">
    <source>
        <dbReference type="ARBA" id="ARBA00023163"/>
    </source>
</evidence>
<feature type="domain" description="HTH araC/xylS-type" evidence="4">
    <location>
        <begin position="209"/>
        <end position="307"/>
    </location>
</feature>
<dbReference type="InterPro" id="IPR029062">
    <property type="entry name" value="Class_I_gatase-like"/>
</dbReference>
<reference evidence="5 6" key="1">
    <citation type="journal article" date="2021" name="Microorganisms">
        <title>Acidisoma silvae sp. nov. and Acidisomacellulosilytica sp. nov., Two Acidophilic Bacteria Isolated from Decaying Wood, Hydrolyzing Cellulose and Producing Poly-3-hydroxybutyrate.</title>
        <authorList>
            <person name="Mieszkin S."/>
            <person name="Pouder E."/>
            <person name="Uroz S."/>
            <person name="Simon-Colin C."/>
            <person name="Alain K."/>
        </authorList>
    </citation>
    <scope>NUCLEOTIDE SEQUENCE [LARGE SCALE GENOMIC DNA]</scope>
    <source>
        <strain evidence="5 6">HW T5.17</strain>
    </source>
</reference>
<dbReference type="InterPro" id="IPR009057">
    <property type="entry name" value="Homeodomain-like_sf"/>
</dbReference>
<dbReference type="EMBL" id="JAESVA010000001">
    <property type="protein sequence ID" value="MCB8878847.1"/>
    <property type="molecule type" value="Genomic_DNA"/>
</dbReference>
<evidence type="ECO:0000259" key="4">
    <source>
        <dbReference type="PROSITE" id="PS01124"/>
    </source>
</evidence>
<evidence type="ECO:0000313" key="5">
    <source>
        <dbReference type="EMBL" id="MCB8878847.1"/>
    </source>
</evidence>
<evidence type="ECO:0000256" key="2">
    <source>
        <dbReference type="ARBA" id="ARBA00023125"/>
    </source>
</evidence>
<dbReference type="Pfam" id="PF01965">
    <property type="entry name" value="DJ-1_PfpI"/>
    <property type="match status" value="1"/>
</dbReference>
<dbReference type="InterPro" id="IPR002818">
    <property type="entry name" value="DJ-1/PfpI"/>
</dbReference>
<evidence type="ECO:0000256" key="1">
    <source>
        <dbReference type="ARBA" id="ARBA00023015"/>
    </source>
</evidence>
<dbReference type="PROSITE" id="PS01124">
    <property type="entry name" value="HTH_ARAC_FAMILY_2"/>
    <property type="match status" value="1"/>
</dbReference>
<dbReference type="AlphaFoldDB" id="A0A963YYT3"/>
<name>A0A963YYT3_9PROT</name>
<dbReference type="RefSeq" id="WP_227304994.1">
    <property type="nucleotide sequence ID" value="NZ_JAESVA010000001.1"/>
</dbReference>
<dbReference type="InterPro" id="IPR052158">
    <property type="entry name" value="INH-QAR"/>
</dbReference>
<dbReference type="Gene3D" id="1.10.10.60">
    <property type="entry name" value="Homeodomain-like"/>
    <property type="match status" value="1"/>
</dbReference>
<dbReference type="SUPFAM" id="SSF52317">
    <property type="entry name" value="Class I glutamine amidotransferase-like"/>
    <property type="match status" value="1"/>
</dbReference>
<dbReference type="Pfam" id="PF12833">
    <property type="entry name" value="HTH_18"/>
    <property type="match status" value="1"/>
</dbReference>
<evidence type="ECO:0000313" key="6">
    <source>
        <dbReference type="Proteomes" id="UP000721844"/>
    </source>
</evidence>
<keyword evidence="2" id="KW-0238">DNA-binding</keyword>
<keyword evidence="6" id="KW-1185">Reference proteome</keyword>
<proteinExistence type="predicted"/>
<organism evidence="5 6">
    <name type="scientific">Acidisoma cellulosilyticum</name>
    <dbReference type="NCBI Taxonomy" id="2802395"/>
    <lineage>
        <taxon>Bacteria</taxon>
        <taxon>Pseudomonadati</taxon>
        <taxon>Pseudomonadota</taxon>
        <taxon>Alphaproteobacteria</taxon>
        <taxon>Acetobacterales</taxon>
        <taxon>Acidocellaceae</taxon>
        <taxon>Acidisoma</taxon>
    </lineage>
</organism>
<keyword evidence="1" id="KW-0805">Transcription regulation</keyword>
<accession>A0A963YYT3</accession>
<dbReference type="PROSITE" id="PS00041">
    <property type="entry name" value="HTH_ARAC_FAMILY_1"/>
    <property type="match status" value="1"/>
</dbReference>
<dbReference type="Proteomes" id="UP000721844">
    <property type="component" value="Unassembled WGS sequence"/>
</dbReference>
<dbReference type="GO" id="GO:0043565">
    <property type="term" value="F:sequence-specific DNA binding"/>
    <property type="evidence" value="ECO:0007669"/>
    <property type="project" value="InterPro"/>
</dbReference>
<sequence length="329" mass="36037">MRDVAFVVYPGYSVMALAVVTAFEVANMVADDPPYDLHFVSETGGMVRTSAGMMLESEAFTAMPFDTLVVGGATIPAPSTPGLIAYMRDAPKRHRRIAAVCTGAFVLAEAGLLDGRQATTHWLHARELQRQFPKVKIDQDRIFMNDGPIWTSAGMTAGLDLGLALIENDLGPDLAKSVARKLVIYHRRGGGQSQFSTLLELAPKSDRIQTALTYARDNLHKPLTVPDLAEAAHLSPRQFSRAFQAETGQSPAKAIENLRVEAARTLMEQSRHPIDVVAQQTGFSDRDHLRRAFLRAFGQPPQVLRRNARLEAIDYQDSAEAAHEAAIHA</sequence>
<dbReference type="PANTHER" id="PTHR43130">
    <property type="entry name" value="ARAC-FAMILY TRANSCRIPTIONAL REGULATOR"/>
    <property type="match status" value="1"/>
</dbReference>
<dbReference type="CDD" id="cd03137">
    <property type="entry name" value="GATase1_AraC_1"/>
    <property type="match status" value="1"/>
</dbReference>
<dbReference type="InterPro" id="IPR018062">
    <property type="entry name" value="HTH_AraC-typ_CS"/>
</dbReference>
<keyword evidence="3" id="KW-0804">Transcription</keyword>
<dbReference type="SUPFAM" id="SSF46689">
    <property type="entry name" value="Homeodomain-like"/>
    <property type="match status" value="2"/>
</dbReference>
<dbReference type="SMART" id="SM00342">
    <property type="entry name" value="HTH_ARAC"/>
    <property type="match status" value="1"/>
</dbReference>
<comment type="caution">
    <text evidence="5">The sequence shown here is derived from an EMBL/GenBank/DDBJ whole genome shotgun (WGS) entry which is preliminary data.</text>
</comment>
<protein>
    <submittedName>
        <fullName evidence="5">GlxA family transcriptional regulator</fullName>
    </submittedName>
</protein>
<dbReference type="Gene3D" id="3.40.50.880">
    <property type="match status" value="1"/>
</dbReference>
<dbReference type="PANTHER" id="PTHR43130:SF3">
    <property type="entry name" value="HTH-TYPE TRANSCRIPTIONAL REGULATOR RV1931C"/>
    <property type="match status" value="1"/>
</dbReference>
<gene>
    <name evidence="5" type="ORF">ACELLULO517_01275</name>
</gene>
<dbReference type="InterPro" id="IPR018060">
    <property type="entry name" value="HTH_AraC"/>
</dbReference>
<dbReference type="GO" id="GO:0003700">
    <property type="term" value="F:DNA-binding transcription factor activity"/>
    <property type="evidence" value="ECO:0007669"/>
    <property type="project" value="InterPro"/>
</dbReference>